<feature type="transmembrane region" description="Helical" evidence="1">
    <location>
        <begin position="12"/>
        <end position="37"/>
    </location>
</feature>
<dbReference type="EMBL" id="LMTZ01000048">
    <property type="protein sequence ID" value="KST68741.1"/>
    <property type="molecule type" value="Genomic_DNA"/>
</dbReference>
<evidence type="ECO:0000313" key="3">
    <source>
        <dbReference type="EMBL" id="KST68741.1"/>
    </source>
</evidence>
<keyword evidence="4" id="KW-1185">Reference proteome</keyword>
<dbReference type="EMBL" id="LMTZ01000049">
    <property type="protein sequence ID" value="KST68729.1"/>
    <property type="molecule type" value="Genomic_DNA"/>
</dbReference>
<dbReference type="RefSeq" id="WP_072207707.1">
    <property type="nucleotide sequence ID" value="NZ_LMTZ01000048.1"/>
</dbReference>
<evidence type="ECO:0000313" key="4">
    <source>
        <dbReference type="Proteomes" id="UP000053372"/>
    </source>
</evidence>
<name>A0A0V7ZVZ0_9CYAN</name>
<evidence type="ECO:0000313" key="2">
    <source>
        <dbReference type="EMBL" id="KST68729.1"/>
    </source>
</evidence>
<feature type="transmembrane region" description="Helical" evidence="1">
    <location>
        <begin position="49"/>
        <end position="71"/>
    </location>
</feature>
<keyword evidence="1" id="KW-1133">Transmembrane helix</keyword>
<gene>
    <name evidence="2" type="ORF">BC008_01875</name>
    <name evidence="3" type="ORF">BC008_01935</name>
</gene>
<comment type="caution">
    <text evidence="2">The sequence shown here is derived from an EMBL/GenBank/DDBJ whole genome shotgun (WGS) entry which is preliminary data.</text>
</comment>
<keyword evidence="1" id="KW-0812">Transmembrane</keyword>
<evidence type="ECO:0000256" key="1">
    <source>
        <dbReference type="SAM" id="Phobius"/>
    </source>
</evidence>
<dbReference type="Proteomes" id="UP000053372">
    <property type="component" value="Unassembled WGS sequence"/>
</dbReference>
<dbReference type="OrthoDB" id="516752at2"/>
<protein>
    <submittedName>
        <fullName evidence="2">Uncharacterized protein</fullName>
    </submittedName>
</protein>
<organism evidence="2 4">
    <name type="scientific">Mastigocoleus testarum BC008</name>
    <dbReference type="NCBI Taxonomy" id="371196"/>
    <lineage>
        <taxon>Bacteria</taxon>
        <taxon>Bacillati</taxon>
        <taxon>Cyanobacteriota</taxon>
        <taxon>Cyanophyceae</taxon>
        <taxon>Nostocales</taxon>
        <taxon>Hapalosiphonaceae</taxon>
        <taxon>Mastigocoleus</taxon>
    </lineage>
</organism>
<sequence length="75" mass="8657">MNKNQHSYLFRFVSHFIKFFSLALFGLTIAYVMSVVFDRLDLAATLLPIVFDWICRLGIILLCLIATTMVVESLR</sequence>
<proteinExistence type="predicted"/>
<accession>A0A0V7ZVZ0</accession>
<dbReference type="AlphaFoldDB" id="A0A0V7ZVZ0"/>
<reference evidence="2 4" key="1">
    <citation type="journal article" date="2015" name="Genome Announc.">
        <title>Draft Genome of the Euendolithic (true boring) Cyanobacterium Mastigocoleus testarum strain BC008.</title>
        <authorList>
            <person name="Guida B.S."/>
            <person name="Garcia-Pichel F."/>
        </authorList>
    </citation>
    <scope>NUCLEOTIDE SEQUENCE [LARGE SCALE GENOMIC DNA]</scope>
    <source>
        <strain evidence="2 4">BC008</strain>
    </source>
</reference>
<keyword evidence="1" id="KW-0472">Membrane</keyword>